<accession>A0ACC1TE62</accession>
<gene>
    <name evidence="1" type="ORF">NM688_g571</name>
</gene>
<evidence type="ECO:0000313" key="2">
    <source>
        <dbReference type="Proteomes" id="UP001148662"/>
    </source>
</evidence>
<protein>
    <submittedName>
        <fullName evidence="1">Uncharacterized protein</fullName>
    </submittedName>
</protein>
<proteinExistence type="predicted"/>
<comment type="caution">
    <text evidence="1">The sequence shown here is derived from an EMBL/GenBank/DDBJ whole genome shotgun (WGS) entry which is preliminary data.</text>
</comment>
<keyword evidence="2" id="KW-1185">Reference proteome</keyword>
<dbReference type="EMBL" id="JANHOG010000048">
    <property type="protein sequence ID" value="KAJ3559051.1"/>
    <property type="molecule type" value="Genomic_DNA"/>
</dbReference>
<reference evidence="1" key="1">
    <citation type="submission" date="2022-07" db="EMBL/GenBank/DDBJ databases">
        <title>Genome Sequence of Phlebia brevispora.</title>
        <authorList>
            <person name="Buettner E."/>
        </authorList>
    </citation>
    <scope>NUCLEOTIDE SEQUENCE</scope>
    <source>
        <strain evidence="1">MPL23</strain>
    </source>
</reference>
<dbReference type="Proteomes" id="UP001148662">
    <property type="component" value="Unassembled WGS sequence"/>
</dbReference>
<name>A0ACC1TE62_9APHY</name>
<evidence type="ECO:0000313" key="1">
    <source>
        <dbReference type="EMBL" id="KAJ3559051.1"/>
    </source>
</evidence>
<sequence>MTIMRSIHERTADTPHLSESAFDSTRVLSVDPAVLFCSAEDKYRAKSRLLYETRHRHHFVYAVQPEARVMPVHSFPTTLSLALITRPMLPQELTDAIIDSADDEQLRDISCVCYRFRCRVKPRMFRKMRIVAGMQCIRWRKVFVSGQLAYKGSRVPDSFKGVPGDLVEFDQQILGLVQELTLSGLSEEERYMSNAMGGCGVDPYLTTCIVRQVIDHLPNVKVLRIFNVSWSPCLDEVLNRSHVCCPETAVRELSAIWFSNIAHGRVTHSAFDVINLGKSCETVYISRVQWDYILAAGVQLRRIERPDVQRLRFDFPTGFDVGDQVLRRFPVFRSLTYLEVHDVTDMTFEVLAELLNQNANTLRTFILNVGRNSFPTNQWEVIPLSSCDKLEEARLILELCGHEPHPTCAGKETLTRFFRSLPRTVRKIHIQTVEGSDFRYAAQRFCDIPDWVSIIPMLRIMRSLSVMQFTVDDVGRDSVRSMLLEWEDWMHGELPKVEIIFTDPTDTSAESAEFYRL</sequence>
<organism evidence="1 2">
    <name type="scientific">Phlebia brevispora</name>
    <dbReference type="NCBI Taxonomy" id="194682"/>
    <lineage>
        <taxon>Eukaryota</taxon>
        <taxon>Fungi</taxon>
        <taxon>Dikarya</taxon>
        <taxon>Basidiomycota</taxon>
        <taxon>Agaricomycotina</taxon>
        <taxon>Agaricomycetes</taxon>
        <taxon>Polyporales</taxon>
        <taxon>Meruliaceae</taxon>
        <taxon>Phlebia</taxon>
    </lineage>
</organism>